<reference evidence="4" key="1">
    <citation type="submission" date="2015-09" db="EMBL/GenBank/DDBJ databases">
        <authorList>
            <consortium name="Pathogen Informatics"/>
        </authorList>
    </citation>
    <scope>NUCLEOTIDE SEQUENCE [LARGE SCALE GENOMIC DNA]</scope>
    <source>
        <strain evidence="4">Lake Konstanz</strain>
    </source>
</reference>
<sequence length="233" mass="24914">MLRSTASRSAGACLRRVQLPCRTATGLQRYCSSTVSMRYQSSLNGAAVAGSTTGKRAKASLDQAVARDTNESSTNNSSSAKAAGGKKPGTFGKFTKLAREKGIGYAIYLYVFGEAISILITYLLHYDILGAGDVMSWLSYIGLGSWVDIDKAGSKHTTIFGYEVSVRLLTNYGIANVVGIPLFPLEVAFCAFTFPFVLRATRRLKFWKSANNIPKAPQASGAAASASTQQLPK</sequence>
<dbReference type="EMBL" id="CYKH01000485">
    <property type="protein sequence ID" value="CUG00442.1"/>
    <property type="molecule type" value="Genomic_DNA"/>
</dbReference>
<dbReference type="OMA" id="VNACMYP"/>
<dbReference type="AlphaFoldDB" id="A0A0S4IYT0"/>
<proteinExistence type="predicted"/>
<dbReference type="OrthoDB" id="242902at2759"/>
<feature type="region of interest" description="Disordered" evidence="1">
    <location>
        <begin position="60"/>
        <end position="86"/>
    </location>
</feature>
<evidence type="ECO:0000256" key="1">
    <source>
        <dbReference type="SAM" id="MobiDB-lite"/>
    </source>
</evidence>
<keyword evidence="2" id="KW-1133">Transmembrane helix</keyword>
<evidence type="ECO:0000256" key="2">
    <source>
        <dbReference type="SAM" id="Phobius"/>
    </source>
</evidence>
<feature type="transmembrane region" description="Helical" evidence="2">
    <location>
        <begin position="174"/>
        <end position="198"/>
    </location>
</feature>
<dbReference type="Proteomes" id="UP000051952">
    <property type="component" value="Unassembled WGS sequence"/>
</dbReference>
<keyword evidence="4" id="KW-1185">Reference proteome</keyword>
<name>A0A0S4IYT0_BODSA</name>
<evidence type="ECO:0000313" key="4">
    <source>
        <dbReference type="Proteomes" id="UP000051952"/>
    </source>
</evidence>
<feature type="transmembrane region" description="Helical" evidence="2">
    <location>
        <begin position="103"/>
        <end position="125"/>
    </location>
</feature>
<evidence type="ECO:0000313" key="3">
    <source>
        <dbReference type="EMBL" id="CUG00442.1"/>
    </source>
</evidence>
<accession>A0A0S4IYT0</accession>
<feature type="compositionally biased region" description="Low complexity" evidence="1">
    <location>
        <begin position="72"/>
        <end position="86"/>
    </location>
</feature>
<gene>
    <name evidence="3" type="ORF">BSAL_69120</name>
</gene>
<organism evidence="3 4">
    <name type="scientific">Bodo saltans</name>
    <name type="common">Flagellated protozoan</name>
    <dbReference type="NCBI Taxonomy" id="75058"/>
    <lineage>
        <taxon>Eukaryota</taxon>
        <taxon>Discoba</taxon>
        <taxon>Euglenozoa</taxon>
        <taxon>Kinetoplastea</taxon>
        <taxon>Metakinetoplastina</taxon>
        <taxon>Eubodonida</taxon>
        <taxon>Bodonidae</taxon>
        <taxon>Bodo</taxon>
    </lineage>
</organism>
<dbReference type="VEuPathDB" id="TriTrypDB:BSAL_69120"/>
<protein>
    <submittedName>
        <fullName evidence="3">Transmembrane protein, putative</fullName>
    </submittedName>
</protein>
<keyword evidence="2 3" id="KW-0812">Transmembrane</keyword>
<keyword evidence="2" id="KW-0472">Membrane</keyword>